<sequence>ERRAAAPPPPAEKDHHRQETHSTHGVCPSPLVILRLGLSIRAVFQLSSLSHRRDCIYPHHRRRRRSRIGHRPLWCHEEVWRPSSLKARSANDSRPGLQWHFAVLLVPAASRGPPPQAEENQVVGLERSRFRKPNPASKAPDNNRRGDVFGRVSDSHGTARPGPARFLSRPCYSGTLARNGLVNIGPCLQSPD</sequence>
<evidence type="ECO:0000313" key="3">
    <source>
        <dbReference type="Proteomes" id="UP001227230"/>
    </source>
</evidence>
<evidence type="ECO:0000313" key="2">
    <source>
        <dbReference type="EMBL" id="WKA10486.1"/>
    </source>
</evidence>
<organism evidence="2 3">
    <name type="scientific">Vitis vinifera</name>
    <name type="common">Grape</name>
    <dbReference type="NCBI Taxonomy" id="29760"/>
    <lineage>
        <taxon>Eukaryota</taxon>
        <taxon>Viridiplantae</taxon>
        <taxon>Streptophyta</taxon>
        <taxon>Embryophyta</taxon>
        <taxon>Tracheophyta</taxon>
        <taxon>Spermatophyta</taxon>
        <taxon>Magnoliopsida</taxon>
        <taxon>eudicotyledons</taxon>
        <taxon>Gunneridae</taxon>
        <taxon>Pentapetalae</taxon>
        <taxon>rosids</taxon>
        <taxon>Vitales</taxon>
        <taxon>Vitaceae</taxon>
        <taxon>Viteae</taxon>
        <taxon>Vitis</taxon>
    </lineage>
</organism>
<protein>
    <submittedName>
        <fullName evidence="2">Uncharacterized protein</fullName>
    </submittedName>
</protein>
<feature type="region of interest" description="Disordered" evidence="1">
    <location>
        <begin position="110"/>
        <end position="163"/>
    </location>
</feature>
<feature type="compositionally biased region" description="Basic and acidic residues" evidence="1">
    <location>
        <begin position="11"/>
        <end position="22"/>
    </location>
</feature>
<feature type="compositionally biased region" description="Pro residues" evidence="1">
    <location>
        <begin position="1"/>
        <end position="10"/>
    </location>
</feature>
<keyword evidence="3" id="KW-1185">Reference proteome</keyword>
<dbReference type="EMBL" id="CP126665">
    <property type="protein sequence ID" value="WKA10486.1"/>
    <property type="molecule type" value="Genomic_DNA"/>
</dbReference>
<gene>
    <name evidence="2" type="ORF">VitviT2T_028053</name>
</gene>
<feature type="non-terminal residue" evidence="2">
    <location>
        <position position="1"/>
    </location>
</feature>
<dbReference type="Proteomes" id="UP001227230">
    <property type="component" value="Chromosome 18"/>
</dbReference>
<evidence type="ECO:0000256" key="1">
    <source>
        <dbReference type="SAM" id="MobiDB-lite"/>
    </source>
</evidence>
<accession>A0ABY9DVR0</accession>
<proteinExistence type="predicted"/>
<name>A0ABY9DVR0_VITVI</name>
<feature type="region of interest" description="Disordered" evidence="1">
    <location>
        <begin position="1"/>
        <end position="24"/>
    </location>
</feature>
<reference evidence="2 3" key="1">
    <citation type="journal article" date="2023" name="Hortic Res">
        <title>The complete reference genome for grapevine (Vitis vinifera L.) genetics and breeding.</title>
        <authorList>
            <person name="Shi X."/>
            <person name="Cao S."/>
            <person name="Wang X."/>
            <person name="Huang S."/>
            <person name="Wang Y."/>
            <person name="Liu Z."/>
            <person name="Liu W."/>
            <person name="Leng X."/>
            <person name="Peng Y."/>
            <person name="Wang N."/>
            <person name="Wang Y."/>
            <person name="Ma Z."/>
            <person name="Xu X."/>
            <person name="Zhang F."/>
            <person name="Xue H."/>
            <person name="Zhong H."/>
            <person name="Wang Y."/>
            <person name="Zhang K."/>
            <person name="Velt A."/>
            <person name="Avia K."/>
            <person name="Holtgrawe D."/>
            <person name="Grimplet J."/>
            <person name="Matus J.T."/>
            <person name="Ware D."/>
            <person name="Wu X."/>
            <person name="Wang H."/>
            <person name="Liu C."/>
            <person name="Fang Y."/>
            <person name="Rustenholz C."/>
            <person name="Cheng Z."/>
            <person name="Xiao H."/>
            <person name="Zhou Y."/>
        </authorList>
    </citation>
    <scope>NUCLEOTIDE SEQUENCE [LARGE SCALE GENOMIC DNA]</scope>
    <source>
        <strain evidence="3">cv. Pinot noir / PN40024</strain>
        <tissue evidence="2">Leaf</tissue>
    </source>
</reference>